<gene>
    <name evidence="3" type="ORF">B0T24DRAFT_600159</name>
</gene>
<name>A0AAE0JT17_9PEZI</name>
<evidence type="ECO:0000259" key="2">
    <source>
        <dbReference type="Pfam" id="PF15377"/>
    </source>
</evidence>
<organism evidence="3 4">
    <name type="scientific">Lasiosphaeria ovina</name>
    <dbReference type="NCBI Taxonomy" id="92902"/>
    <lineage>
        <taxon>Eukaryota</taxon>
        <taxon>Fungi</taxon>
        <taxon>Dikarya</taxon>
        <taxon>Ascomycota</taxon>
        <taxon>Pezizomycotina</taxon>
        <taxon>Sordariomycetes</taxon>
        <taxon>Sordariomycetidae</taxon>
        <taxon>Sordariales</taxon>
        <taxon>Lasiosphaeriaceae</taxon>
        <taxon>Lasiosphaeria</taxon>
    </lineage>
</organism>
<keyword evidence="4" id="KW-1185">Reference proteome</keyword>
<reference evidence="3" key="2">
    <citation type="submission" date="2023-06" db="EMBL/GenBank/DDBJ databases">
        <authorList>
            <consortium name="Lawrence Berkeley National Laboratory"/>
            <person name="Haridas S."/>
            <person name="Hensen N."/>
            <person name="Bonometti L."/>
            <person name="Westerberg I."/>
            <person name="Brannstrom I.O."/>
            <person name="Guillou S."/>
            <person name="Cros-Aarteil S."/>
            <person name="Calhoun S."/>
            <person name="Kuo A."/>
            <person name="Mondo S."/>
            <person name="Pangilinan J."/>
            <person name="Riley R."/>
            <person name="Labutti K."/>
            <person name="Andreopoulos B."/>
            <person name="Lipzen A."/>
            <person name="Chen C."/>
            <person name="Yanf M."/>
            <person name="Daum C."/>
            <person name="Ng V."/>
            <person name="Clum A."/>
            <person name="Steindorff A."/>
            <person name="Ohm R."/>
            <person name="Martin F."/>
            <person name="Silar P."/>
            <person name="Natvig D."/>
            <person name="Lalanne C."/>
            <person name="Gautier V."/>
            <person name="Ament-Velasquez S.L."/>
            <person name="Kruys A."/>
            <person name="Hutchinson M.I."/>
            <person name="Powell A.J."/>
            <person name="Barry K."/>
            <person name="Miller A.N."/>
            <person name="Grigoriev I.V."/>
            <person name="Debuchy R."/>
            <person name="Gladieux P."/>
            <person name="Thoren M.H."/>
            <person name="Johannesson H."/>
        </authorList>
    </citation>
    <scope>NUCLEOTIDE SEQUENCE</scope>
    <source>
        <strain evidence="3">CBS 958.72</strain>
    </source>
</reference>
<feature type="domain" description="DUF4604" evidence="2">
    <location>
        <begin position="8"/>
        <end position="200"/>
    </location>
</feature>
<feature type="compositionally biased region" description="Low complexity" evidence="1">
    <location>
        <begin position="77"/>
        <end position="89"/>
    </location>
</feature>
<evidence type="ECO:0000313" key="3">
    <source>
        <dbReference type="EMBL" id="KAK3358457.1"/>
    </source>
</evidence>
<dbReference type="EMBL" id="JAULSN010000016">
    <property type="protein sequence ID" value="KAK3358457.1"/>
    <property type="molecule type" value="Genomic_DNA"/>
</dbReference>
<dbReference type="InterPro" id="IPR027911">
    <property type="entry name" value="DUF4604"/>
</dbReference>
<evidence type="ECO:0000256" key="1">
    <source>
        <dbReference type="SAM" id="MobiDB-lite"/>
    </source>
</evidence>
<feature type="compositionally biased region" description="Basic residues" evidence="1">
    <location>
        <begin position="181"/>
        <end position="193"/>
    </location>
</feature>
<proteinExistence type="predicted"/>
<feature type="compositionally biased region" description="Low complexity" evidence="1">
    <location>
        <begin position="97"/>
        <end position="115"/>
    </location>
</feature>
<dbReference type="Proteomes" id="UP001287356">
    <property type="component" value="Unassembled WGS sequence"/>
</dbReference>
<sequence>MSGKITSKNLHYNSRLPPFLARLHGEAASGSDGPDPILAAQRRPTKAKRSGSEEAEDAPLVVDERGHTVDGLDVQFGADGAVTGATRTGAGEDEADATQGGDTTATGTAAAAASKDVADGSQLVVGGAKKRKVGKVIGAHSDDDDDEGGEKDNKKAKQNRRADGSGTVAPAAGGGDGAATKPKKPNKKAKKIKLSFSDDEG</sequence>
<comment type="caution">
    <text evidence="3">The sequence shown here is derived from an EMBL/GenBank/DDBJ whole genome shotgun (WGS) entry which is preliminary data.</text>
</comment>
<accession>A0AAE0JT17</accession>
<dbReference type="AlphaFoldDB" id="A0AAE0JT17"/>
<feature type="region of interest" description="Disordered" evidence="1">
    <location>
        <begin position="23"/>
        <end position="201"/>
    </location>
</feature>
<reference evidence="3" key="1">
    <citation type="journal article" date="2023" name="Mol. Phylogenet. Evol.">
        <title>Genome-scale phylogeny and comparative genomics of the fungal order Sordariales.</title>
        <authorList>
            <person name="Hensen N."/>
            <person name="Bonometti L."/>
            <person name="Westerberg I."/>
            <person name="Brannstrom I.O."/>
            <person name="Guillou S."/>
            <person name="Cros-Aarteil S."/>
            <person name="Calhoun S."/>
            <person name="Haridas S."/>
            <person name="Kuo A."/>
            <person name="Mondo S."/>
            <person name="Pangilinan J."/>
            <person name="Riley R."/>
            <person name="LaButti K."/>
            <person name="Andreopoulos B."/>
            <person name="Lipzen A."/>
            <person name="Chen C."/>
            <person name="Yan M."/>
            <person name="Daum C."/>
            <person name="Ng V."/>
            <person name="Clum A."/>
            <person name="Steindorff A."/>
            <person name="Ohm R.A."/>
            <person name="Martin F."/>
            <person name="Silar P."/>
            <person name="Natvig D.O."/>
            <person name="Lalanne C."/>
            <person name="Gautier V."/>
            <person name="Ament-Velasquez S.L."/>
            <person name="Kruys A."/>
            <person name="Hutchinson M.I."/>
            <person name="Powell A.J."/>
            <person name="Barry K."/>
            <person name="Miller A.N."/>
            <person name="Grigoriev I.V."/>
            <person name="Debuchy R."/>
            <person name="Gladieux P."/>
            <person name="Hiltunen Thoren M."/>
            <person name="Johannesson H."/>
        </authorList>
    </citation>
    <scope>NUCLEOTIDE SEQUENCE</scope>
    <source>
        <strain evidence="3">CBS 958.72</strain>
    </source>
</reference>
<dbReference type="Pfam" id="PF15377">
    <property type="entry name" value="DUF4604"/>
    <property type="match status" value="1"/>
</dbReference>
<evidence type="ECO:0000313" key="4">
    <source>
        <dbReference type="Proteomes" id="UP001287356"/>
    </source>
</evidence>
<protein>
    <recommendedName>
        <fullName evidence="2">DUF4604 domain-containing protein</fullName>
    </recommendedName>
</protein>
<feature type="compositionally biased region" description="Basic and acidic residues" evidence="1">
    <location>
        <begin position="150"/>
        <end position="163"/>
    </location>
</feature>